<dbReference type="InterPro" id="IPR051010">
    <property type="entry name" value="BCAA_transport"/>
</dbReference>
<dbReference type="InterPro" id="IPR028082">
    <property type="entry name" value="Peripla_BP_I"/>
</dbReference>
<evidence type="ECO:0000256" key="4">
    <source>
        <dbReference type="ARBA" id="ARBA00022970"/>
    </source>
</evidence>
<protein>
    <submittedName>
        <fullName evidence="7">ABC transporter substrate-binding protein</fullName>
    </submittedName>
</protein>
<evidence type="ECO:0000256" key="3">
    <source>
        <dbReference type="ARBA" id="ARBA00022729"/>
    </source>
</evidence>
<keyword evidence="3 5" id="KW-0732">Signal</keyword>
<sequence>MKKILGTSMALILTFALTACSGNPAPKADAGKGSEVPAKETTAEAVKGDTIRIGITTALTGPSPLNGQRTKEGVTMAVEEINANGGVAGKTLEAVIEDDGATTSGTMNSVNKLLSENVVALIGPHMSSNVVAVQEQLKNQKMPFLYGGSSPTLLDLNNEYGFRVRPSDSLACKIACKYLTDKLQCKNIGMIFDNDNWATSAKDVVEATLKEQGVGFISEGYNTGDKDMTGQLTKLKNSGIDALIIWGHDAEIAIIAKQIKEVGIDTPIMGSAGFAMSTVLDLIDPSVSEGICSVSEFTPYSDDERVSGFVKRYHEKYNSDPDLYSAAYYDAVYLLKDAIERAGSTEPDQLRTALAETKGLAGVMSTMTASDKGEMIHEMNICQVKDGKAYVIERIFEDGYEQ</sequence>
<dbReference type="CDD" id="cd19986">
    <property type="entry name" value="PBP1_ABC_HAAT-like"/>
    <property type="match status" value="1"/>
</dbReference>
<dbReference type="Gene3D" id="3.40.50.2300">
    <property type="match status" value="2"/>
</dbReference>
<feature type="signal peptide" evidence="5">
    <location>
        <begin position="1"/>
        <end position="21"/>
    </location>
</feature>
<proteinExistence type="inferred from homology"/>
<evidence type="ECO:0000313" key="7">
    <source>
        <dbReference type="EMBL" id="MEQ2425593.1"/>
    </source>
</evidence>
<dbReference type="EMBL" id="JBBMFM010000036">
    <property type="protein sequence ID" value="MEQ2425593.1"/>
    <property type="molecule type" value="Genomic_DNA"/>
</dbReference>
<accession>A0ABV1D5B4</accession>
<dbReference type="InterPro" id="IPR028081">
    <property type="entry name" value="Leu-bd"/>
</dbReference>
<organism evidence="7 8">
    <name type="scientific">Enterocloster hominis</name>
    <name type="common">ex Hitch et al. 2024</name>
    <dbReference type="NCBI Taxonomy" id="1917870"/>
    <lineage>
        <taxon>Bacteria</taxon>
        <taxon>Bacillati</taxon>
        <taxon>Bacillota</taxon>
        <taxon>Clostridia</taxon>
        <taxon>Lachnospirales</taxon>
        <taxon>Lachnospiraceae</taxon>
        <taxon>Enterocloster</taxon>
    </lineage>
</organism>
<evidence type="ECO:0000256" key="1">
    <source>
        <dbReference type="ARBA" id="ARBA00010062"/>
    </source>
</evidence>
<dbReference type="InterPro" id="IPR000709">
    <property type="entry name" value="Leu_Ile_Val-bd"/>
</dbReference>
<dbReference type="PRINTS" id="PR00337">
    <property type="entry name" value="LEUILEVALBP"/>
</dbReference>
<keyword evidence="4" id="KW-0029">Amino-acid transport</keyword>
<comment type="caution">
    <text evidence="7">The sequence shown here is derived from an EMBL/GenBank/DDBJ whole genome shotgun (WGS) entry which is preliminary data.</text>
</comment>
<dbReference type="PANTHER" id="PTHR30483:SF6">
    <property type="entry name" value="PERIPLASMIC BINDING PROTEIN OF ABC TRANSPORTER FOR NATURAL AMINO ACIDS"/>
    <property type="match status" value="1"/>
</dbReference>
<feature type="chain" id="PRO_5047536487" evidence="5">
    <location>
        <begin position="22"/>
        <end position="402"/>
    </location>
</feature>
<dbReference type="Pfam" id="PF13458">
    <property type="entry name" value="Peripla_BP_6"/>
    <property type="match status" value="1"/>
</dbReference>
<dbReference type="SUPFAM" id="SSF53822">
    <property type="entry name" value="Periplasmic binding protein-like I"/>
    <property type="match status" value="1"/>
</dbReference>
<evidence type="ECO:0000313" key="8">
    <source>
        <dbReference type="Proteomes" id="UP001454086"/>
    </source>
</evidence>
<keyword evidence="2" id="KW-0813">Transport</keyword>
<feature type="domain" description="Leucine-binding protein" evidence="6">
    <location>
        <begin position="50"/>
        <end position="387"/>
    </location>
</feature>
<dbReference type="Proteomes" id="UP001454086">
    <property type="component" value="Unassembled WGS sequence"/>
</dbReference>
<dbReference type="RefSeq" id="WP_227795845.1">
    <property type="nucleotide sequence ID" value="NZ_JAJFEB010000006.1"/>
</dbReference>
<comment type="similarity">
    <text evidence="1">Belongs to the leucine-binding protein family.</text>
</comment>
<dbReference type="PANTHER" id="PTHR30483">
    <property type="entry name" value="LEUCINE-SPECIFIC-BINDING PROTEIN"/>
    <property type="match status" value="1"/>
</dbReference>
<gene>
    <name evidence="7" type="ORF">WMQ36_11455</name>
</gene>
<reference evidence="7 8" key="1">
    <citation type="submission" date="2024-03" db="EMBL/GenBank/DDBJ databases">
        <title>Human intestinal bacterial collection.</title>
        <authorList>
            <person name="Pauvert C."/>
            <person name="Hitch T.C.A."/>
            <person name="Clavel T."/>
        </authorList>
    </citation>
    <scope>NUCLEOTIDE SEQUENCE [LARGE SCALE GENOMIC DNA]</scope>
    <source>
        <strain evidence="7 8">CLA-SR-H021</strain>
    </source>
</reference>
<evidence type="ECO:0000259" key="6">
    <source>
        <dbReference type="Pfam" id="PF13458"/>
    </source>
</evidence>
<dbReference type="PROSITE" id="PS51257">
    <property type="entry name" value="PROKAR_LIPOPROTEIN"/>
    <property type="match status" value="1"/>
</dbReference>
<evidence type="ECO:0000256" key="2">
    <source>
        <dbReference type="ARBA" id="ARBA00022448"/>
    </source>
</evidence>
<evidence type="ECO:0000256" key="5">
    <source>
        <dbReference type="SAM" id="SignalP"/>
    </source>
</evidence>
<name>A0ABV1D5B4_9FIRM</name>
<keyword evidence="8" id="KW-1185">Reference proteome</keyword>